<keyword evidence="4" id="KW-0812">Transmembrane</keyword>
<dbReference type="WBParaSite" id="HCON_00081160-00001">
    <property type="protein sequence ID" value="HCON_00081160-00001"/>
    <property type="gene ID" value="HCON_00081160"/>
</dbReference>
<dbReference type="Gene3D" id="3.40.50.410">
    <property type="entry name" value="von Willebrand factor, type A domain"/>
    <property type="match status" value="2"/>
</dbReference>
<name>A0A7I4YE91_HAECO</name>
<evidence type="ECO:0000256" key="4">
    <source>
        <dbReference type="ARBA" id="ARBA00022692"/>
    </source>
</evidence>
<dbReference type="PROSITE" id="PS50234">
    <property type="entry name" value="VWFA"/>
    <property type="match status" value="2"/>
</dbReference>
<evidence type="ECO:0000256" key="6">
    <source>
        <dbReference type="ARBA" id="ARBA00022989"/>
    </source>
</evidence>
<evidence type="ECO:0000259" key="11">
    <source>
        <dbReference type="PROSITE" id="PS51034"/>
    </source>
</evidence>
<keyword evidence="12" id="KW-1185">Reference proteome</keyword>
<feature type="chain" id="PRO_5029837234" evidence="9">
    <location>
        <begin position="25"/>
        <end position="769"/>
    </location>
</feature>
<feature type="domain" description="ZP" evidence="11">
    <location>
        <begin position="451"/>
        <end position="687"/>
    </location>
</feature>
<feature type="region of interest" description="Disordered" evidence="8">
    <location>
        <begin position="700"/>
        <end position="721"/>
    </location>
</feature>
<dbReference type="GO" id="GO:0042302">
    <property type="term" value="F:structural constituent of cuticle"/>
    <property type="evidence" value="ECO:0007669"/>
    <property type="project" value="UniProtKB-KW"/>
</dbReference>
<dbReference type="Pfam" id="PF00092">
    <property type="entry name" value="VWA"/>
    <property type="match status" value="2"/>
</dbReference>
<dbReference type="SMART" id="SM00241">
    <property type="entry name" value="ZP"/>
    <property type="match status" value="1"/>
</dbReference>
<dbReference type="Pfam" id="PF25301">
    <property type="entry name" value="CUT_C"/>
    <property type="match status" value="1"/>
</dbReference>
<keyword evidence="5 9" id="KW-0732">Signal</keyword>
<feature type="domain" description="VWFA" evidence="10">
    <location>
        <begin position="249"/>
        <end position="427"/>
    </location>
</feature>
<evidence type="ECO:0000256" key="1">
    <source>
        <dbReference type="ARBA" id="ARBA00004251"/>
    </source>
</evidence>
<organism evidence="12 13">
    <name type="scientific">Haemonchus contortus</name>
    <name type="common">Barber pole worm</name>
    <dbReference type="NCBI Taxonomy" id="6289"/>
    <lineage>
        <taxon>Eukaryota</taxon>
        <taxon>Metazoa</taxon>
        <taxon>Ecdysozoa</taxon>
        <taxon>Nematoda</taxon>
        <taxon>Chromadorea</taxon>
        <taxon>Rhabditida</taxon>
        <taxon>Rhabditina</taxon>
        <taxon>Rhabditomorpha</taxon>
        <taxon>Strongyloidea</taxon>
        <taxon>Trichostrongylidae</taxon>
        <taxon>Haemonchus</taxon>
    </lineage>
</organism>
<dbReference type="AlphaFoldDB" id="A0A7I4YE91"/>
<feature type="signal peptide" evidence="9">
    <location>
        <begin position="1"/>
        <end position="24"/>
    </location>
</feature>
<dbReference type="InterPro" id="IPR002035">
    <property type="entry name" value="VWF_A"/>
</dbReference>
<evidence type="ECO:0000259" key="10">
    <source>
        <dbReference type="PROSITE" id="PS50234"/>
    </source>
</evidence>
<keyword evidence="3" id="KW-1003">Cell membrane</keyword>
<dbReference type="InterPro" id="IPR057475">
    <property type="entry name" value="CUT_C"/>
</dbReference>
<keyword evidence="7" id="KW-0472">Membrane</keyword>
<evidence type="ECO:0000313" key="13">
    <source>
        <dbReference type="WBParaSite" id="HCON_00081160-00001"/>
    </source>
</evidence>
<feature type="domain" description="VWFA" evidence="10">
    <location>
        <begin position="53"/>
        <end position="228"/>
    </location>
</feature>
<dbReference type="InterPro" id="IPR042235">
    <property type="entry name" value="ZP-C_dom"/>
</dbReference>
<dbReference type="PANTHER" id="PTHR22907:SF53">
    <property type="entry name" value="VON WILLEBRAND FACTOR TYPE A DOMAIN PROTEIN"/>
    <property type="match status" value="1"/>
</dbReference>
<evidence type="ECO:0000256" key="5">
    <source>
        <dbReference type="ARBA" id="ARBA00022729"/>
    </source>
</evidence>
<dbReference type="GO" id="GO:0005886">
    <property type="term" value="C:plasma membrane"/>
    <property type="evidence" value="ECO:0007669"/>
    <property type="project" value="UniProtKB-SubCell"/>
</dbReference>
<evidence type="ECO:0000256" key="2">
    <source>
        <dbReference type="ARBA" id="ARBA00022460"/>
    </source>
</evidence>
<feature type="compositionally biased region" description="Polar residues" evidence="8">
    <location>
        <begin position="704"/>
        <end position="721"/>
    </location>
</feature>
<proteinExistence type="predicted"/>
<dbReference type="Proteomes" id="UP000025227">
    <property type="component" value="Unplaced"/>
</dbReference>
<evidence type="ECO:0000256" key="7">
    <source>
        <dbReference type="ARBA" id="ARBA00023136"/>
    </source>
</evidence>
<dbReference type="SUPFAM" id="SSF53300">
    <property type="entry name" value="vWA-like"/>
    <property type="match status" value="2"/>
</dbReference>
<dbReference type="Pfam" id="PF25057">
    <property type="entry name" value="CUT_N"/>
    <property type="match status" value="1"/>
</dbReference>
<sequence>MKTSWAFALTSFLCCICYITPVKIIDNGLAPPEIVHTPVSVKPRCVIRAPALDLIFILDSSGSLRDQFPAEIDVIRRIIRHVTIGDTATRVMLVQFSGTQHLEFNFNKFTTRDELLAALGVLRHVSGITRIGGAFEFTLETLKDPSNGMRDANVPKILYLLSDGRTHDYPKDWEMANVVRRSIPNIDIWAYGTGNYVAWPALLNYTKDASRIITNANLNKLESIFNPFHGVEICEQIPSCIKGSDKPVDMVLLIDASESLTSLFNDQIRFAIDRIIGNINVHPDAVRLALITYSGQTFVHFKFNNPLFGNNSAVISHLKTLRPIKGVTSTNLALSDTFTLLKSHDVNDGLREGVPKMVIILTDGRSARSPKEVADAMRAAGITILAVSVAPRPYVHEDELLAIAGDQKRFFTPRSAQGFEAELMKHVGFGCEGVELGPDAKPRVRGATDISCNSNSVTFTVRTQRPMHGHAYADNFHNNPQCTLRSDGSSREISITFREGTCGLTKTPSKNGDGYNFNITVILQFHPVIITRADQGLEVNCFYQQPLSPQEITRVSKNVADTECTYRIHRYSPTQCVALDAKVGETLFHKWQCDSPPHFTYLVHDCYVKSEKSSVQILDSEGCEIDQYFLETPDYSHLGLPNEENYVFQEMSVFKFPGEGDVYFQCKISLCDKDAGSPQCINQVPPRCSKRRAVIAFREKRSADQSAATQPVASVDRTTNNPTMVRSRRNVVQTKPGFYMTLEVATRTLNVLLGENIRPDNSVKYCDIF</sequence>
<dbReference type="InterPro" id="IPR056953">
    <property type="entry name" value="CUT_N"/>
</dbReference>
<reference evidence="13" key="1">
    <citation type="submission" date="2020-12" db="UniProtKB">
        <authorList>
            <consortium name="WormBaseParasite"/>
        </authorList>
    </citation>
    <scope>IDENTIFICATION</scope>
    <source>
        <strain evidence="13">MHco3</strain>
    </source>
</reference>
<accession>A0A7I4YE91</accession>
<keyword evidence="6" id="KW-1133">Transmembrane helix</keyword>
<evidence type="ECO:0000256" key="9">
    <source>
        <dbReference type="SAM" id="SignalP"/>
    </source>
</evidence>
<protein>
    <submittedName>
        <fullName evidence="13">von Willebrand factor and Endoglin CD105 antigen domain containing protein</fullName>
    </submittedName>
</protein>
<evidence type="ECO:0000313" key="12">
    <source>
        <dbReference type="Proteomes" id="UP000025227"/>
    </source>
</evidence>
<comment type="subcellular location">
    <subcellularLocation>
        <location evidence="1">Cell membrane</location>
        <topology evidence="1">Single-pass type I membrane protein</topology>
    </subcellularLocation>
</comment>
<dbReference type="InterPro" id="IPR036465">
    <property type="entry name" value="vWFA_dom_sf"/>
</dbReference>
<dbReference type="InterPro" id="IPR001507">
    <property type="entry name" value="ZP_dom"/>
</dbReference>
<dbReference type="OrthoDB" id="6022609at2759"/>
<dbReference type="InterPro" id="IPR051962">
    <property type="entry name" value="Cuticlin"/>
</dbReference>
<dbReference type="Gene3D" id="2.60.40.4100">
    <property type="entry name" value="Zona pellucida, ZP-C domain"/>
    <property type="match status" value="1"/>
</dbReference>
<dbReference type="PRINTS" id="PR00453">
    <property type="entry name" value="VWFADOMAIN"/>
</dbReference>
<evidence type="ECO:0000256" key="3">
    <source>
        <dbReference type="ARBA" id="ARBA00022475"/>
    </source>
</evidence>
<dbReference type="PANTHER" id="PTHR22907">
    <property type="entry name" value="GH04558P"/>
    <property type="match status" value="1"/>
</dbReference>
<keyword evidence="2" id="KW-0193">Cuticle</keyword>
<dbReference type="OMA" id="LMYAQQY"/>
<dbReference type="PROSITE" id="PS51034">
    <property type="entry name" value="ZP_2"/>
    <property type="match status" value="1"/>
</dbReference>
<dbReference type="SMART" id="SM00327">
    <property type="entry name" value="VWA"/>
    <property type="match status" value="2"/>
</dbReference>
<evidence type="ECO:0000256" key="8">
    <source>
        <dbReference type="SAM" id="MobiDB-lite"/>
    </source>
</evidence>